<feature type="domain" description="Phthiocerol/phthiodiolone dimycocerosyl transferase C-terminal" evidence="4">
    <location>
        <begin position="234"/>
        <end position="340"/>
    </location>
</feature>
<name>A0AAD3SEX9_NEPGR</name>
<evidence type="ECO:0000259" key="4">
    <source>
        <dbReference type="Pfam" id="PF16911"/>
    </source>
</evidence>
<dbReference type="PANTHER" id="PTHR34375">
    <property type="entry name" value="GATA ZINC FINGER PROTEIN-RELATED"/>
    <property type="match status" value="1"/>
</dbReference>
<gene>
    <name evidence="5" type="ORF">Nepgr_011748</name>
</gene>
<evidence type="ECO:0000256" key="3">
    <source>
        <dbReference type="SAM" id="MobiDB-lite"/>
    </source>
</evidence>
<sequence length="458" mass="50890">MSDSGQPEFSARPVADTELSWCMSVPGGTGVTVIGLLLTKPADINVLQSAIHKLQKSHPITRSKLHYDPTTEYLLFPHATNPSTPPTINHHSLSPFHRLLEHESNQNPWSSNPDSSSSPPDADTDVFHASVYTLDGPKWAVMLKLHTATCDRRAAVSMLRELVVLIRRRESEGDGVELGMEENGEVSLGIEECIPSGKASKPFWARGIDILGYSLNSFRLANMDFVDADSPRYSEMVRLQMNLEETSRLLEVSRSQEIKLCGALAAAGLMAVRTLKDLPNGQWEKYSVTTLLDCREILEPALSSHHVGFYHSAIINSHDMKGEEQLWELARRTYNSFRDAKNGNKHFSSMADLNFLMRRAIENPGLTPSSSLRTSFISVFENPLVIEIADDESEELGLEDFVAYASVHGVGPSIAIFDLIKNGRLNCACMYPAPLHSREQMQELVDHMKRILLDGCSS</sequence>
<protein>
    <recommendedName>
        <fullName evidence="4">Phthiocerol/phthiodiolone dimycocerosyl transferase C-terminal domain-containing protein</fullName>
    </recommendedName>
</protein>
<keyword evidence="6" id="KW-1185">Reference proteome</keyword>
<evidence type="ECO:0000256" key="1">
    <source>
        <dbReference type="ARBA" id="ARBA00022679"/>
    </source>
</evidence>
<dbReference type="GO" id="GO:0016746">
    <property type="term" value="F:acyltransferase activity"/>
    <property type="evidence" value="ECO:0007669"/>
    <property type="project" value="UniProtKB-KW"/>
</dbReference>
<dbReference type="Proteomes" id="UP001279734">
    <property type="component" value="Unassembled WGS sequence"/>
</dbReference>
<feature type="region of interest" description="Disordered" evidence="3">
    <location>
        <begin position="103"/>
        <end position="122"/>
    </location>
</feature>
<comment type="caution">
    <text evidence="5">The sequence shown here is derived from an EMBL/GenBank/DDBJ whole genome shotgun (WGS) entry which is preliminary data.</text>
</comment>
<evidence type="ECO:0000313" key="5">
    <source>
        <dbReference type="EMBL" id="GMH09907.1"/>
    </source>
</evidence>
<reference evidence="5" key="1">
    <citation type="submission" date="2023-05" db="EMBL/GenBank/DDBJ databases">
        <title>Nepenthes gracilis genome sequencing.</title>
        <authorList>
            <person name="Fukushima K."/>
        </authorList>
    </citation>
    <scope>NUCLEOTIDE SEQUENCE</scope>
    <source>
        <strain evidence="5">SING2019-196</strain>
    </source>
</reference>
<dbReference type="SUPFAM" id="SSF52777">
    <property type="entry name" value="CoA-dependent acyltransferases"/>
    <property type="match status" value="2"/>
</dbReference>
<organism evidence="5 6">
    <name type="scientific">Nepenthes gracilis</name>
    <name type="common">Slender pitcher plant</name>
    <dbReference type="NCBI Taxonomy" id="150966"/>
    <lineage>
        <taxon>Eukaryota</taxon>
        <taxon>Viridiplantae</taxon>
        <taxon>Streptophyta</taxon>
        <taxon>Embryophyta</taxon>
        <taxon>Tracheophyta</taxon>
        <taxon>Spermatophyta</taxon>
        <taxon>Magnoliopsida</taxon>
        <taxon>eudicotyledons</taxon>
        <taxon>Gunneridae</taxon>
        <taxon>Pentapetalae</taxon>
        <taxon>Caryophyllales</taxon>
        <taxon>Nepenthaceae</taxon>
        <taxon>Nepenthes</taxon>
    </lineage>
</organism>
<dbReference type="EMBL" id="BSYO01000009">
    <property type="protein sequence ID" value="GMH09907.1"/>
    <property type="molecule type" value="Genomic_DNA"/>
</dbReference>
<keyword evidence="2" id="KW-0012">Acyltransferase</keyword>
<accession>A0AAD3SEX9</accession>
<dbReference type="PANTHER" id="PTHR34375:SF2">
    <property type="entry name" value="GATA ZINC FINGER PROTEIN"/>
    <property type="match status" value="1"/>
</dbReference>
<dbReference type="AlphaFoldDB" id="A0AAD3SEX9"/>
<proteinExistence type="predicted"/>
<dbReference type="InterPro" id="IPR031641">
    <property type="entry name" value="PapA_C"/>
</dbReference>
<dbReference type="Gene3D" id="3.30.559.30">
    <property type="entry name" value="Nonribosomal peptide synthetase, condensation domain"/>
    <property type="match status" value="1"/>
</dbReference>
<feature type="compositionally biased region" description="Low complexity" evidence="3">
    <location>
        <begin position="105"/>
        <end position="121"/>
    </location>
</feature>
<evidence type="ECO:0000313" key="6">
    <source>
        <dbReference type="Proteomes" id="UP001279734"/>
    </source>
</evidence>
<keyword evidence="1" id="KW-0808">Transferase</keyword>
<evidence type="ECO:0000256" key="2">
    <source>
        <dbReference type="ARBA" id="ARBA00023315"/>
    </source>
</evidence>
<dbReference type="Pfam" id="PF16911">
    <property type="entry name" value="PapA_C"/>
    <property type="match status" value="1"/>
</dbReference>